<dbReference type="AlphaFoldDB" id="A0A3M6T4B9"/>
<name>A0A3M6T4B9_POCDA</name>
<gene>
    <name evidence="3" type="ORF">pdam_00019779</name>
</gene>
<comment type="caution">
    <text evidence="3">The sequence shown here is derived from an EMBL/GenBank/DDBJ whole genome shotgun (WGS) entry which is preliminary data.</text>
</comment>
<feature type="region of interest" description="Disordered" evidence="2">
    <location>
        <begin position="251"/>
        <end position="281"/>
    </location>
</feature>
<accession>A0A3M6T4B9</accession>
<dbReference type="Proteomes" id="UP000275408">
    <property type="component" value="Unassembled WGS sequence"/>
</dbReference>
<sequence>MKVLQEKVEVNLKRQRQEKSNLEQIVHHLNSQKEGATPPGSVIAGNASGLVSLRGMQAQSDCRLIKSIRRPLAPEATRDHGNRLISFQSNLTFKEGSFIPRVVEREILRRRNKRLNAKRQEQLEGVKQREMQLADTVGVYTRINMTKGSLNYKGKPKYREFEMRTGDSHATLPRSVKCHYDIPSIELNQTASLWSKEFIEKKKVDNTYKRLLPNMEKMELILPVQDNSTDKIFSVVSKQTRNECTQTKEVIRGKSKAASVQKDDRKGTKQKSFAKDREKCKKPEDNKVFAPKDLSEYRKDVFDGEIPVDFVAVEETSSVVQNTKTKNDLQRKADLVVEDREGITSTKNNSTKMVRTVRNKIIPLVKIQRQIKPAVRKDQNDFYIDSVMKENNVTGNQAISELNEVSDEVDGEKSHIPLSTGKLQQLIRENVLGQSQKSNKRANKKTVLLTDYVRTLQKHMGIKALGPEIASNSPDFSATPFIPTGKRFGCDDEYGEEPSLLERRLKILQKQIIRLPATFTLIDGDLVED</sequence>
<feature type="coiled-coil region" evidence="1">
    <location>
        <begin position="5"/>
        <end position="32"/>
    </location>
</feature>
<proteinExistence type="predicted"/>
<keyword evidence="1" id="KW-0175">Coiled coil</keyword>
<organism evidence="3 4">
    <name type="scientific">Pocillopora damicornis</name>
    <name type="common">Cauliflower coral</name>
    <name type="synonym">Millepora damicornis</name>
    <dbReference type="NCBI Taxonomy" id="46731"/>
    <lineage>
        <taxon>Eukaryota</taxon>
        <taxon>Metazoa</taxon>
        <taxon>Cnidaria</taxon>
        <taxon>Anthozoa</taxon>
        <taxon>Hexacorallia</taxon>
        <taxon>Scleractinia</taxon>
        <taxon>Astrocoeniina</taxon>
        <taxon>Pocilloporidae</taxon>
        <taxon>Pocillopora</taxon>
    </lineage>
</organism>
<protein>
    <submittedName>
        <fullName evidence="3">Uncharacterized protein</fullName>
    </submittedName>
</protein>
<evidence type="ECO:0000313" key="3">
    <source>
        <dbReference type="EMBL" id="RMX35037.1"/>
    </source>
</evidence>
<dbReference type="EMBL" id="RCHS01004365">
    <property type="protein sequence ID" value="RMX35037.1"/>
    <property type="molecule type" value="Genomic_DNA"/>
</dbReference>
<keyword evidence="4" id="KW-1185">Reference proteome</keyword>
<evidence type="ECO:0000256" key="1">
    <source>
        <dbReference type="SAM" id="Coils"/>
    </source>
</evidence>
<dbReference type="OrthoDB" id="5977346at2759"/>
<evidence type="ECO:0000256" key="2">
    <source>
        <dbReference type="SAM" id="MobiDB-lite"/>
    </source>
</evidence>
<feature type="compositionally biased region" description="Basic and acidic residues" evidence="2">
    <location>
        <begin position="261"/>
        <end position="281"/>
    </location>
</feature>
<reference evidence="3 4" key="1">
    <citation type="journal article" date="2018" name="Sci. Rep.">
        <title>Comparative analysis of the Pocillopora damicornis genome highlights role of immune system in coral evolution.</title>
        <authorList>
            <person name="Cunning R."/>
            <person name="Bay R.A."/>
            <person name="Gillette P."/>
            <person name="Baker A.C."/>
            <person name="Traylor-Knowles N."/>
        </authorList>
    </citation>
    <scope>NUCLEOTIDE SEQUENCE [LARGE SCALE GENOMIC DNA]</scope>
    <source>
        <strain evidence="3">RSMAS</strain>
        <tissue evidence="3">Whole animal</tissue>
    </source>
</reference>
<evidence type="ECO:0000313" key="4">
    <source>
        <dbReference type="Proteomes" id="UP000275408"/>
    </source>
</evidence>